<comment type="caution">
    <text evidence="1">The sequence shown here is derived from an EMBL/GenBank/DDBJ whole genome shotgun (WGS) entry which is preliminary data.</text>
</comment>
<organism evidence="1">
    <name type="scientific">Streptomyces anulatus</name>
    <name type="common">Streptomyces chrysomallus</name>
    <dbReference type="NCBI Taxonomy" id="1892"/>
    <lineage>
        <taxon>Bacteria</taxon>
        <taxon>Bacillati</taxon>
        <taxon>Actinomycetota</taxon>
        <taxon>Actinomycetes</taxon>
        <taxon>Kitasatosporales</taxon>
        <taxon>Streptomycetaceae</taxon>
        <taxon>Streptomyces</taxon>
    </lineage>
</organism>
<protein>
    <submittedName>
        <fullName evidence="1">Uncharacterized protein</fullName>
    </submittedName>
</protein>
<dbReference type="AlphaFoldDB" id="A0A6G3SLT2"/>
<dbReference type="RefSeq" id="WP_076968917.1">
    <property type="nucleotide sequence ID" value="NZ_JAAGMK010000180.1"/>
</dbReference>
<evidence type="ECO:0000313" key="1">
    <source>
        <dbReference type="EMBL" id="NEB83966.1"/>
    </source>
</evidence>
<reference evidence="1" key="1">
    <citation type="submission" date="2020-01" db="EMBL/GenBank/DDBJ databases">
        <title>Insect and environment-associated Actinomycetes.</title>
        <authorList>
            <person name="Currrie C."/>
            <person name="Chevrette M."/>
            <person name="Carlson C."/>
            <person name="Stubbendieck R."/>
            <person name="Wendt-Pienkowski E."/>
        </authorList>
    </citation>
    <scope>NUCLEOTIDE SEQUENCE</scope>
    <source>
        <strain evidence="1">SID505</strain>
    </source>
</reference>
<sequence>MGVPVQVNLTKGGTRTPGQEVVTMRVINGSPALMDGTSKPAINNSAGAPTQAEFNALLAALRTRGVIGGS</sequence>
<accession>A0A6G3SLT2</accession>
<proteinExistence type="predicted"/>
<dbReference type="EMBL" id="JAAGMK010000180">
    <property type="protein sequence ID" value="NEB83966.1"/>
    <property type="molecule type" value="Genomic_DNA"/>
</dbReference>
<name>A0A6G3SLT2_STRAQ</name>
<gene>
    <name evidence="1" type="ORF">G3I43_07205</name>
</gene>